<comment type="caution">
    <text evidence="2">The sequence shown here is derived from an EMBL/GenBank/DDBJ whole genome shotgun (WGS) entry which is preliminary data.</text>
</comment>
<accession>A0ABP9ETZ2</accession>
<feature type="compositionally biased region" description="Basic residues" evidence="1">
    <location>
        <begin position="29"/>
        <end position="44"/>
    </location>
</feature>
<evidence type="ECO:0000313" key="2">
    <source>
        <dbReference type="EMBL" id="GAA4885232.1"/>
    </source>
</evidence>
<proteinExistence type="predicted"/>
<keyword evidence="3" id="KW-1185">Reference proteome</keyword>
<feature type="compositionally biased region" description="Basic residues" evidence="1">
    <location>
        <begin position="1"/>
        <end position="13"/>
    </location>
</feature>
<feature type="region of interest" description="Disordered" evidence="1">
    <location>
        <begin position="1"/>
        <end position="44"/>
    </location>
</feature>
<protein>
    <submittedName>
        <fullName evidence="2">Uncharacterized protein</fullName>
    </submittedName>
</protein>
<evidence type="ECO:0000256" key="1">
    <source>
        <dbReference type="SAM" id="MobiDB-lite"/>
    </source>
</evidence>
<gene>
    <name evidence="2" type="ORF">GCM10023311_04820</name>
</gene>
<name>A0ABP9ETZ2_9FLAO</name>
<dbReference type="Proteomes" id="UP001500433">
    <property type="component" value="Unassembled WGS sequence"/>
</dbReference>
<dbReference type="EMBL" id="BAABJH010000001">
    <property type="protein sequence ID" value="GAA4885232.1"/>
    <property type="molecule type" value="Genomic_DNA"/>
</dbReference>
<sequence length="44" mass="5323">MLYNKKKEHKKKRSYDYLHVHASSEQVHRLQKKGRTMLSGKPKK</sequence>
<reference evidence="3" key="1">
    <citation type="journal article" date="2019" name="Int. J. Syst. Evol. Microbiol.">
        <title>The Global Catalogue of Microorganisms (GCM) 10K type strain sequencing project: providing services to taxonomists for standard genome sequencing and annotation.</title>
        <authorList>
            <consortium name="The Broad Institute Genomics Platform"/>
            <consortium name="The Broad Institute Genome Sequencing Center for Infectious Disease"/>
            <person name="Wu L."/>
            <person name="Ma J."/>
        </authorList>
    </citation>
    <scope>NUCLEOTIDE SEQUENCE [LARGE SCALE GENOMIC DNA]</scope>
    <source>
        <strain evidence="3">JCM 18274</strain>
    </source>
</reference>
<organism evidence="2 3">
    <name type="scientific">Flaviramulus aquimarinus</name>
    <dbReference type="NCBI Taxonomy" id="1170456"/>
    <lineage>
        <taxon>Bacteria</taxon>
        <taxon>Pseudomonadati</taxon>
        <taxon>Bacteroidota</taxon>
        <taxon>Flavobacteriia</taxon>
        <taxon>Flavobacteriales</taxon>
        <taxon>Flavobacteriaceae</taxon>
        <taxon>Flaviramulus</taxon>
    </lineage>
</organism>
<evidence type="ECO:0000313" key="3">
    <source>
        <dbReference type="Proteomes" id="UP001500433"/>
    </source>
</evidence>